<name>A0A8H6WKR2_MYCCL</name>
<organism evidence="1 2">
    <name type="scientific">Mycena chlorophos</name>
    <name type="common">Agaric fungus</name>
    <name type="synonym">Agaricus chlorophos</name>
    <dbReference type="NCBI Taxonomy" id="658473"/>
    <lineage>
        <taxon>Eukaryota</taxon>
        <taxon>Fungi</taxon>
        <taxon>Dikarya</taxon>
        <taxon>Basidiomycota</taxon>
        <taxon>Agaricomycotina</taxon>
        <taxon>Agaricomycetes</taxon>
        <taxon>Agaricomycetidae</taxon>
        <taxon>Agaricales</taxon>
        <taxon>Marasmiineae</taxon>
        <taxon>Mycenaceae</taxon>
        <taxon>Mycena</taxon>
    </lineage>
</organism>
<sequence length="260" mass="28588">MAFLRSYHHKHTLRVNGNVVILACSQIGRFLAAGGSEGTHVFDLQAVKKLDSPRRAGSRGSTTSLCFGRQLGSEVLYSGTSDGFVFVWRLRNDSDTPYKLHILRKFAILPWMPPKAHLSCAPGPDASCRISLSQHPVNGTWISVLNFSQTLNDLAPNRVMLTPSAVVNNPAQDISVFGFHPNGHVFTLDGATGDLLGKWPAGSQVSSLTQTYQIFEVDLRCRTLQSNVLNRFTEAELSWVGVEIGRSFRGKVSLADLRFC</sequence>
<dbReference type="InterPro" id="IPR015943">
    <property type="entry name" value="WD40/YVTN_repeat-like_dom_sf"/>
</dbReference>
<dbReference type="InterPro" id="IPR036322">
    <property type="entry name" value="WD40_repeat_dom_sf"/>
</dbReference>
<keyword evidence="2" id="KW-1185">Reference proteome</keyword>
<dbReference type="OrthoDB" id="3238562at2759"/>
<comment type="caution">
    <text evidence="1">The sequence shown here is derived from an EMBL/GenBank/DDBJ whole genome shotgun (WGS) entry which is preliminary data.</text>
</comment>
<dbReference type="SUPFAM" id="SSF50978">
    <property type="entry name" value="WD40 repeat-like"/>
    <property type="match status" value="1"/>
</dbReference>
<dbReference type="AlphaFoldDB" id="A0A8H6WKR2"/>
<evidence type="ECO:0000313" key="1">
    <source>
        <dbReference type="EMBL" id="KAF7320671.1"/>
    </source>
</evidence>
<protein>
    <submittedName>
        <fullName evidence="1">Ras-GAP domain-containing protein</fullName>
    </submittedName>
</protein>
<gene>
    <name evidence="1" type="ORF">HMN09_00152100</name>
</gene>
<dbReference type="Proteomes" id="UP000613580">
    <property type="component" value="Unassembled WGS sequence"/>
</dbReference>
<accession>A0A8H6WKR2</accession>
<dbReference type="Gene3D" id="2.130.10.10">
    <property type="entry name" value="YVTN repeat-like/Quinoprotein amine dehydrogenase"/>
    <property type="match status" value="1"/>
</dbReference>
<proteinExistence type="predicted"/>
<dbReference type="EMBL" id="JACAZE010000002">
    <property type="protein sequence ID" value="KAF7320671.1"/>
    <property type="molecule type" value="Genomic_DNA"/>
</dbReference>
<evidence type="ECO:0000313" key="2">
    <source>
        <dbReference type="Proteomes" id="UP000613580"/>
    </source>
</evidence>
<reference evidence="1" key="1">
    <citation type="submission" date="2020-05" db="EMBL/GenBank/DDBJ databases">
        <title>Mycena genomes resolve the evolution of fungal bioluminescence.</title>
        <authorList>
            <person name="Tsai I.J."/>
        </authorList>
    </citation>
    <scope>NUCLEOTIDE SEQUENCE</scope>
    <source>
        <strain evidence="1">110903Hualien_Pintung</strain>
    </source>
</reference>